<proteinExistence type="predicted"/>
<sequence length="157" mass="18232">MSKSSEACNDLKNIQYKTMIMHGKNTHFTTSTYDTQDIEKKLEQDMNSIKNLTWARLDSSDKLKKLYDYADSHCNELTDGLCDIVTFKQFLSLSLDRNRLQKVKEINYDKDAETVIDIPCLIFNKQTLHFSLKKIDKRVSTSASLNRGRLSRKKIIT</sequence>
<protein>
    <submittedName>
        <fullName evidence="1">Uncharacterized protein</fullName>
    </submittedName>
</protein>
<accession>A0A6C0JU88</accession>
<dbReference type="AlphaFoldDB" id="A0A6C0JU88"/>
<organism evidence="1">
    <name type="scientific">viral metagenome</name>
    <dbReference type="NCBI Taxonomy" id="1070528"/>
    <lineage>
        <taxon>unclassified sequences</taxon>
        <taxon>metagenomes</taxon>
        <taxon>organismal metagenomes</taxon>
    </lineage>
</organism>
<evidence type="ECO:0000313" key="1">
    <source>
        <dbReference type="EMBL" id="QHU09109.1"/>
    </source>
</evidence>
<dbReference type="EMBL" id="MN740705">
    <property type="protein sequence ID" value="QHU09109.1"/>
    <property type="molecule type" value="Genomic_DNA"/>
</dbReference>
<name>A0A6C0JU88_9ZZZZ</name>
<reference evidence="1" key="1">
    <citation type="journal article" date="2020" name="Nature">
        <title>Giant virus diversity and host interactions through global metagenomics.</title>
        <authorList>
            <person name="Schulz F."/>
            <person name="Roux S."/>
            <person name="Paez-Espino D."/>
            <person name="Jungbluth S."/>
            <person name="Walsh D.A."/>
            <person name="Denef V.J."/>
            <person name="McMahon K.D."/>
            <person name="Konstantinidis K.T."/>
            <person name="Eloe-Fadrosh E.A."/>
            <person name="Kyrpides N.C."/>
            <person name="Woyke T."/>
        </authorList>
    </citation>
    <scope>NUCLEOTIDE SEQUENCE</scope>
    <source>
        <strain evidence="1">GVMAG-S-1074260-58</strain>
    </source>
</reference>